<comment type="similarity">
    <text evidence="1">Belongs to the eukaryotic ribosomal protein eL22 family.</text>
</comment>
<dbReference type="GO" id="GO:0005840">
    <property type="term" value="C:ribosome"/>
    <property type="evidence" value="ECO:0007669"/>
    <property type="project" value="UniProtKB-KW"/>
</dbReference>
<dbReference type="Pfam" id="PF01776">
    <property type="entry name" value="Ribosomal_L22e"/>
    <property type="match status" value="1"/>
</dbReference>
<dbReference type="PhylomeDB" id="B3NPA3"/>
<evidence type="ECO:0000256" key="4">
    <source>
        <dbReference type="ARBA" id="ARBA00040613"/>
    </source>
</evidence>
<protein>
    <recommendedName>
        <fullName evidence="4">Large ribosomal subunit protein eL22</fullName>
    </recommendedName>
    <alternativeName>
        <fullName evidence="5">60S ribosomal protein L22</fullName>
    </alternativeName>
</protein>
<reference evidence="7 8" key="1">
    <citation type="journal article" date="2007" name="Nature">
        <title>Evolution of genes and genomes on the Drosophila phylogeny.</title>
        <authorList>
            <consortium name="Drosophila 12 Genomes Consortium"/>
            <person name="Clark A.G."/>
            <person name="Eisen M.B."/>
            <person name="Smith D.R."/>
            <person name="Bergman C.M."/>
            <person name="Oliver B."/>
            <person name="Markow T.A."/>
            <person name="Kaufman T.C."/>
            <person name="Kellis M."/>
            <person name="Gelbart W."/>
            <person name="Iyer V.N."/>
            <person name="Pollard D.A."/>
            <person name="Sackton T.B."/>
            <person name="Larracuente A.M."/>
            <person name="Singh N.D."/>
            <person name="Abad J.P."/>
            <person name="Abt D.N."/>
            <person name="Adryan B."/>
            <person name="Aguade M."/>
            <person name="Akashi H."/>
            <person name="Anderson W.W."/>
            <person name="Aquadro C.F."/>
            <person name="Ardell D.H."/>
            <person name="Arguello R."/>
            <person name="Artieri C.G."/>
            <person name="Barbash D.A."/>
            <person name="Barker D."/>
            <person name="Barsanti P."/>
            <person name="Batterham P."/>
            <person name="Batzoglou S."/>
            <person name="Begun D."/>
            <person name="Bhutkar A."/>
            <person name="Blanco E."/>
            <person name="Bosak S.A."/>
            <person name="Bradley R.K."/>
            <person name="Brand A.D."/>
            <person name="Brent M.R."/>
            <person name="Brooks A.N."/>
            <person name="Brown R.H."/>
            <person name="Butlin R.K."/>
            <person name="Caggese C."/>
            <person name="Calvi B.R."/>
            <person name="Bernardo de Carvalho A."/>
            <person name="Caspi A."/>
            <person name="Castrezana S."/>
            <person name="Celniker S.E."/>
            <person name="Chang J.L."/>
            <person name="Chapple C."/>
            <person name="Chatterji S."/>
            <person name="Chinwalla A."/>
            <person name="Civetta A."/>
            <person name="Clifton S.W."/>
            <person name="Comeron J.M."/>
            <person name="Costello J.C."/>
            <person name="Coyne J.A."/>
            <person name="Daub J."/>
            <person name="David R.G."/>
            <person name="Delcher A.L."/>
            <person name="Delehaunty K."/>
            <person name="Do C.B."/>
            <person name="Ebling H."/>
            <person name="Edwards K."/>
            <person name="Eickbush T."/>
            <person name="Evans J.D."/>
            <person name="Filipski A."/>
            <person name="Findeiss S."/>
            <person name="Freyhult E."/>
            <person name="Fulton L."/>
            <person name="Fulton R."/>
            <person name="Garcia A.C."/>
            <person name="Gardiner A."/>
            <person name="Garfield D.A."/>
            <person name="Garvin B.E."/>
            <person name="Gibson G."/>
            <person name="Gilbert D."/>
            <person name="Gnerre S."/>
            <person name="Godfrey J."/>
            <person name="Good R."/>
            <person name="Gotea V."/>
            <person name="Gravely B."/>
            <person name="Greenberg A.J."/>
            <person name="Griffiths-Jones S."/>
            <person name="Gross S."/>
            <person name="Guigo R."/>
            <person name="Gustafson E.A."/>
            <person name="Haerty W."/>
            <person name="Hahn M.W."/>
            <person name="Halligan D.L."/>
            <person name="Halpern A.L."/>
            <person name="Halter G.M."/>
            <person name="Han M.V."/>
            <person name="Heger A."/>
            <person name="Hillier L."/>
            <person name="Hinrichs A.S."/>
            <person name="Holmes I."/>
            <person name="Hoskins R.A."/>
            <person name="Hubisz M.J."/>
            <person name="Hultmark D."/>
            <person name="Huntley M.A."/>
            <person name="Jaffe D.B."/>
            <person name="Jagadeeshan S."/>
            <person name="Jeck W.R."/>
            <person name="Johnson J."/>
            <person name="Jones C.D."/>
            <person name="Jordan W.C."/>
            <person name="Karpen G.H."/>
            <person name="Kataoka E."/>
            <person name="Keightley P.D."/>
            <person name="Kheradpour P."/>
            <person name="Kirkness E.F."/>
            <person name="Koerich L.B."/>
            <person name="Kristiansen K."/>
            <person name="Kudrna D."/>
            <person name="Kulathinal R.J."/>
            <person name="Kumar S."/>
            <person name="Kwok R."/>
            <person name="Lander E."/>
            <person name="Langley C.H."/>
            <person name="Lapoint R."/>
            <person name="Lazzaro B.P."/>
            <person name="Lee S.J."/>
            <person name="Levesque L."/>
            <person name="Li R."/>
            <person name="Lin C.F."/>
            <person name="Lin M.F."/>
            <person name="Lindblad-Toh K."/>
            <person name="Llopart A."/>
            <person name="Long M."/>
            <person name="Low L."/>
            <person name="Lozovsky E."/>
            <person name="Lu J."/>
            <person name="Luo M."/>
            <person name="Machado C.A."/>
            <person name="Makalowski W."/>
            <person name="Marzo M."/>
            <person name="Matsuda M."/>
            <person name="Matzkin L."/>
            <person name="McAllister B."/>
            <person name="McBride C.S."/>
            <person name="McKernan B."/>
            <person name="McKernan K."/>
            <person name="Mendez-Lago M."/>
            <person name="Minx P."/>
            <person name="Mollenhauer M.U."/>
            <person name="Montooth K."/>
            <person name="Mount S.M."/>
            <person name="Mu X."/>
            <person name="Myers E."/>
            <person name="Negre B."/>
            <person name="Newfeld S."/>
            <person name="Nielsen R."/>
            <person name="Noor M.A."/>
            <person name="O'Grady P."/>
            <person name="Pachter L."/>
            <person name="Papaceit M."/>
            <person name="Parisi M.J."/>
            <person name="Parisi M."/>
            <person name="Parts L."/>
            <person name="Pedersen J.S."/>
            <person name="Pesole G."/>
            <person name="Phillippy A.M."/>
            <person name="Ponting C.P."/>
            <person name="Pop M."/>
            <person name="Porcelli D."/>
            <person name="Powell J.R."/>
            <person name="Prohaska S."/>
            <person name="Pruitt K."/>
            <person name="Puig M."/>
            <person name="Quesneville H."/>
            <person name="Ram K.R."/>
            <person name="Rand D."/>
            <person name="Rasmussen M.D."/>
            <person name="Reed L.K."/>
            <person name="Reenan R."/>
            <person name="Reily A."/>
            <person name="Remington K.A."/>
            <person name="Rieger T.T."/>
            <person name="Ritchie M.G."/>
            <person name="Robin C."/>
            <person name="Rogers Y.H."/>
            <person name="Rohde C."/>
            <person name="Rozas J."/>
            <person name="Rubenfield M.J."/>
            <person name="Ruiz A."/>
            <person name="Russo S."/>
            <person name="Salzberg S.L."/>
            <person name="Sanchez-Gracia A."/>
            <person name="Saranga D.J."/>
            <person name="Sato H."/>
            <person name="Schaeffer S.W."/>
            <person name="Schatz M.C."/>
            <person name="Schlenke T."/>
            <person name="Schwartz R."/>
            <person name="Segarra C."/>
            <person name="Singh R.S."/>
            <person name="Sirot L."/>
            <person name="Sirota M."/>
            <person name="Sisneros N.B."/>
            <person name="Smith C.D."/>
            <person name="Smith T.F."/>
            <person name="Spieth J."/>
            <person name="Stage D.E."/>
            <person name="Stark A."/>
            <person name="Stephan W."/>
            <person name="Strausberg R.L."/>
            <person name="Strempel S."/>
            <person name="Sturgill D."/>
            <person name="Sutton G."/>
            <person name="Sutton G.G."/>
            <person name="Tao W."/>
            <person name="Teichmann S."/>
            <person name="Tobari Y.N."/>
            <person name="Tomimura Y."/>
            <person name="Tsolas J.M."/>
            <person name="Valente V.L."/>
            <person name="Venter E."/>
            <person name="Venter J.C."/>
            <person name="Vicario S."/>
            <person name="Vieira F.G."/>
            <person name="Vilella A.J."/>
            <person name="Villasante A."/>
            <person name="Walenz B."/>
            <person name="Wang J."/>
            <person name="Wasserman M."/>
            <person name="Watts T."/>
            <person name="Wilson D."/>
            <person name="Wilson R.K."/>
            <person name="Wing R.A."/>
            <person name="Wolfner M.F."/>
            <person name="Wong A."/>
            <person name="Wong G.K."/>
            <person name="Wu C.I."/>
            <person name="Wu G."/>
            <person name="Yamamoto D."/>
            <person name="Yang H.P."/>
            <person name="Yang S.P."/>
            <person name="Yorke J.A."/>
            <person name="Yoshida K."/>
            <person name="Zdobnov E."/>
            <person name="Zhang P."/>
            <person name="Zhang Y."/>
            <person name="Zimin A.V."/>
            <person name="Baldwin J."/>
            <person name="Abdouelleil A."/>
            <person name="Abdulkadir J."/>
            <person name="Abebe A."/>
            <person name="Abera B."/>
            <person name="Abreu J."/>
            <person name="Acer S.C."/>
            <person name="Aftuck L."/>
            <person name="Alexander A."/>
            <person name="An P."/>
            <person name="Anderson E."/>
            <person name="Anderson S."/>
            <person name="Arachi H."/>
            <person name="Azer M."/>
            <person name="Bachantsang P."/>
            <person name="Barry A."/>
            <person name="Bayul T."/>
            <person name="Berlin A."/>
            <person name="Bessette D."/>
            <person name="Bloom T."/>
            <person name="Blye J."/>
            <person name="Boguslavskiy L."/>
            <person name="Bonnet C."/>
            <person name="Boukhgalter B."/>
            <person name="Bourzgui I."/>
            <person name="Brown A."/>
            <person name="Cahill P."/>
            <person name="Channer S."/>
            <person name="Cheshatsang Y."/>
            <person name="Chuda L."/>
            <person name="Citroen M."/>
            <person name="Collymore A."/>
            <person name="Cooke P."/>
            <person name="Costello M."/>
            <person name="D'Aco K."/>
            <person name="Daza R."/>
            <person name="De Haan G."/>
            <person name="DeGray S."/>
            <person name="DeMaso C."/>
            <person name="Dhargay N."/>
            <person name="Dooley K."/>
            <person name="Dooley E."/>
            <person name="Doricent M."/>
            <person name="Dorje P."/>
            <person name="Dorjee K."/>
            <person name="Dupes A."/>
            <person name="Elong R."/>
            <person name="Falk J."/>
            <person name="Farina A."/>
            <person name="Faro S."/>
            <person name="Ferguson D."/>
            <person name="Fisher S."/>
            <person name="Foley C.D."/>
            <person name="Franke A."/>
            <person name="Friedrich D."/>
            <person name="Gadbois L."/>
            <person name="Gearin G."/>
            <person name="Gearin C.R."/>
            <person name="Giannoukos G."/>
            <person name="Goode T."/>
            <person name="Graham J."/>
            <person name="Grandbois E."/>
            <person name="Grewal S."/>
            <person name="Gyaltsen K."/>
            <person name="Hafez N."/>
            <person name="Hagos B."/>
            <person name="Hall J."/>
            <person name="Henson C."/>
            <person name="Hollinger A."/>
            <person name="Honan T."/>
            <person name="Huard M.D."/>
            <person name="Hughes L."/>
            <person name="Hurhula B."/>
            <person name="Husby M.E."/>
            <person name="Kamat A."/>
            <person name="Kanga B."/>
            <person name="Kashin S."/>
            <person name="Khazanovich D."/>
            <person name="Kisner P."/>
            <person name="Lance K."/>
            <person name="Lara M."/>
            <person name="Lee W."/>
            <person name="Lennon N."/>
            <person name="Letendre F."/>
            <person name="LeVine R."/>
            <person name="Lipovsky A."/>
            <person name="Liu X."/>
            <person name="Liu J."/>
            <person name="Liu S."/>
            <person name="Lokyitsang T."/>
            <person name="Lokyitsang Y."/>
            <person name="Lubonja R."/>
            <person name="Lui A."/>
            <person name="MacDonald P."/>
            <person name="Magnisalis V."/>
            <person name="Maru K."/>
            <person name="Matthews C."/>
            <person name="McCusker W."/>
            <person name="McDonough S."/>
            <person name="Mehta T."/>
            <person name="Meldrim J."/>
            <person name="Meneus L."/>
            <person name="Mihai O."/>
            <person name="Mihalev A."/>
            <person name="Mihova T."/>
            <person name="Mittelman R."/>
            <person name="Mlenga V."/>
            <person name="Montmayeur A."/>
            <person name="Mulrain L."/>
            <person name="Navidi A."/>
            <person name="Naylor J."/>
            <person name="Negash T."/>
            <person name="Nguyen T."/>
            <person name="Nguyen N."/>
            <person name="Nicol R."/>
            <person name="Norbu C."/>
            <person name="Norbu N."/>
            <person name="Novod N."/>
            <person name="O'Neill B."/>
            <person name="Osman S."/>
            <person name="Markiewicz E."/>
            <person name="Oyono O.L."/>
            <person name="Patti C."/>
            <person name="Phunkhang P."/>
            <person name="Pierre F."/>
            <person name="Priest M."/>
            <person name="Raghuraman S."/>
            <person name="Rege F."/>
            <person name="Reyes R."/>
            <person name="Rise C."/>
            <person name="Rogov P."/>
            <person name="Ross K."/>
            <person name="Ryan E."/>
            <person name="Settipalli S."/>
            <person name="Shea T."/>
            <person name="Sherpa N."/>
            <person name="Shi L."/>
            <person name="Shih D."/>
            <person name="Sparrow T."/>
            <person name="Spaulding J."/>
            <person name="Stalker J."/>
            <person name="Stange-Thomann N."/>
            <person name="Stavropoulos S."/>
            <person name="Stone C."/>
            <person name="Strader C."/>
            <person name="Tesfaye S."/>
            <person name="Thomson T."/>
            <person name="Thoulutsang Y."/>
            <person name="Thoulutsang D."/>
            <person name="Topham K."/>
            <person name="Topping I."/>
            <person name="Tsamla T."/>
            <person name="Vassiliev H."/>
            <person name="Vo A."/>
            <person name="Wangchuk T."/>
            <person name="Wangdi T."/>
            <person name="Weiand M."/>
            <person name="Wilkinson J."/>
            <person name="Wilson A."/>
            <person name="Yadav S."/>
            <person name="Young G."/>
            <person name="Yu Q."/>
            <person name="Zembek L."/>
            <person name="Zhong D."/>
            <person name="Zimmer A."/>
            <person name="Zwirko Z."/>
            <person name="Jaffe D.B."/>
            <person name="Alvarez P."/>
            <person name="Brockman W."/>
            <person name="Butler J."/>
            <person name="Chin C."/>
            <person name="Gnerre S."/>
            <person name="Grabherr M."/>
            <person name="Kleber M."/>
            <person name="Mauceli E."/>
            <person name="MacCallum I."/>
        </authorList>
    </citation>
    <scope>NUCLEOTIDE SEQUENCE [LARGE SCALE GENOMIC DNA]</scope>
    <source>
        <strain evidence="7 8">TSC#14021-0224.01</strain>
    </source>
</reference>
<dbReference type="GO" id="GO:0003735">
    <property type="term" value="F:structural constituent of ribosome"/>
    <property type="evidence" value="ECO:0007669"/>
    <property type="project" value="InterPro"/>
</dbReference>
<evidence type="ECO:0000256" key="2">
    <source>
        <dbReference type="ARBA" id="ARBA00022980"/>
    </source>
</evidence>
<feature type="region of interest" description="Disordered" evidence="6">
    <location>
        <begin position="66"/>
        <end position="143"/>
    </location>
</feature>
<keyword evidence="2" id="KW-0689">Ribosomal protein</keyword>
<feature type="region of interest" description="Disordered" evidence="6">
    <location>
        <begin position="1"/>
        <end position="48"/>
    </location>
</feature>
<dbReference type="EMBL" id="CH954179">
    <property type="protein sequence ID" value="EDV56766.1"/>
    <property type="molecule type" value="Genomic_DNA"/>
</dbReference>
<evidence type="ECO:0000256" key="1">
    <source>
        <dbReference type="ARBA" id="ARBA00007817"/>
    </source>
</evidence>
<dbReference type="InterPro" id="IPR002671">
    <property type="entry name" value="Ribosomal_eL22"/>
</dbReference>
<dbReference type="OMA" id="WQRFVID"/>
<accession>B3NPA3</accession>
<dbReference type="eggNOG" id="KOG3434">
    <property type="taxonomic scope" value="Eukaryota"/>
</dbReference>
<reference evidence="7 8" key="2">
    <citation type="journal article" date="2008" name="Bioinformatics">
        <title>Assembly reconciliation.</title>
        <authorList>
            <person name="Zimin A.V."/>
            <person name="Smith D.R."/>
            <person name="Sutton G."/>
            <person name="Yorke J.A."/>
        </authorList>
    </citation>
    <scope>NUCLEOTIDE SEQUENCE [LARGE SCALE GENOMIC DNA]</scope>
    <source>
        <strain evidence="7 8">TSC#14021-0224.01</strain>
    </source>
</reference>
<dbReference type="PANTHER" id="PTHR10064:SF0">
    <property type="entry name" value="FI24544P1-RELATED"/>
    <property type="match status" value="1"/>
</dbReference>
<evidence type="ECO:0000313" key="8">
    <source>
        <dbReference type="Proteomes" id="UP000008711"/>
    </source>
</evidence>
<evidence type="ECO:0000256" key="6">
    <source>
        <dbReference type="SAM" id="MobiDB-lite"/>
    </source>
</evidence>
<dbReference type="OrthoDB" id="10259820at2759"/>
<dbReference type="Gene3D" id="3.30.1360.210">
    <property type="match status" value="1"/>
</dbReference>
<sequence length="302" mass="33297">MKSQTQKKNAPKAKSKAPEPSKKAQAKVAPVEVATASAAPPPLSSKKVAKAPAVALKNLELAMKESAKKASEMAEQKFAAKPKKAQNAPRKNVNPVPDPVAPAVVQKKRSAPPTRGKPTGAAPKRAALVQETPKEQAPTAPKAEAIEATATKSVDKSIAAPVNQKPKPKRAKNVLRGKRMSKKKIWQRFVIDCACVAEDLILDIADFEKYLRTHIKIKNKVNQLKDQVTFERVKNSSLVIHSAVHFSKRYFKYLAKRYLKKHSLRDWVRVVSTAKDTFAMSYFKIQADDDDDVEANEGETFV</sequence>
<dbReference type="HOGENOM" id="CLU_916078_0_0_1"/>
<proteinExistence type="inferred from homology"/>
<keyword evidence="3" id="KW-0687">Ribonucleoprotein</keyword>
<dbReference type="AlphaFoldDB" id="B3NPA3"/>
<organism evidence="7 8">
    <name type="scientific">Drosophila erecta</name>
    <name type="common">Fruit fly</name>
    <dbReference type="NCBI Taxonomy" id="7220"/>
    <lineage>
        <taxon>Eukaryota</taxon>
        <taxon>Metazoa</taxon>
        <taxon>Ecdysozoa</taxon>
        <taxon>Arthropoda</taxon>
        <taxon>Hexapoda</taxon>
        <taxon>Insecta</taxon>
        <taxon>Pterygota</taxon>
        <taxon>Neoptera</taxon>
        <taxon>Endopterygota</taxon>
        <taxon>Diptera</taxon>
        <taxon>Brachycera</taxon>
        <taxon>Muscomorpha</taxon>
        <taxon>Ephydroidea</taxon>
        <taxon>Drosophilidae</taxon>
        <taxon>Drosophila</taxon>
        <taxon>Sophophora</taxon>
    </lineage>
</organism>
<evidence type="ECO:0000256" key="5">
    <source>
        <dbReference type="ARBA" id="ARBA00041214"/>
    </source>
</evidence>
<dbReference type="PANTHER" id="PTHR10064">
    <property type="entry name" value="60S RIBOSOMAL PROTEIN L22"/>
    <property type="match status" value="1"/>
</dbReference>
<dbReference type="Proteomes" id="UP000008711">
    <property type="component" value="Unassembled WGS sequence"/>
</dbReference>
<gene>
    <name evidence="7" type="primary">Dere\GG20055</name>
    <name evidence="7" type="synonym">dere_GLEANR_4886</name>
    <name evidence="7" type="synonym">GG20055</name>
    <name evidence="7" type="ORF">Dere_GG20055</name>
</gene>
<evidence type="ECO:0000313" key="7">
    <source>
        <dbReference type="EMBL" id="EDV56766.1"/>
    </source>
</evidence>
<dbReference type="FunFam" id="3.30.1360.210:FF:000005">
    <property type="entry name" value="60S ribosomal protein L22"/>
    <property type="match status" value="1"/>
</dbReference>
<dbReference type="GO" id="GO:1990904">
    <property type="term" value="C:ribonucleoprotein complex"/>
    <property type="evidence" value="ECO:0007669"/>
    <property type="project" value="UniProtKB-KW"/>
</dbReference>
<keyword evidence="8" id="KW-1185">Reference proteome</keyword>
<dbReference type="GO" id="GO:0003723">
    <property type="term" value="F:RNA binding"/>
    <property type="evidence" value="ECO:0007669"/>
    <property type="project" value="TreeGrafter"/>
</dbReference>
<dbReference type="InterPro" id="IPR038526">
    <property type="entry name" value="Ribosomal_eL22_sf"/>
</dbReference>
<feature type="compositionally biased region" description="Basic and acidic residues" evidence="6">
    <location>
        <begin position="66"/>
        <end position="75"/>
    </location>
</feature>
<evidence type="ECO:0000256" key="3">
    <source>
        <dbReference type="ARBA" id="ARBA00023274"/>
    </source>
</evidence>
<dbReference type="GO" id="GO:0002181">
    <property type="term" value="P:cytoplasmic translation"/>
    <property type="evidence" value="ECO:0007669"/>
    <property type="project" value="TreeGrafter"/>
</dbReference>
<name>B3NPA3_DROER</name>